<dbReference type="InterPro" id="IPR017871">
    <property type="entry name" value="ABC_transporter-like_CS"/>
</dbReference>
<dbReference type="GO" id="GO:0022857">
    <property type="term" value="F:transmembrane transporter activity"/>
    <property type="evidence" value="ECO:0007669"/>
    <property type="project" value="TreeGrafter"/>
</dbReference>
<dbReference type="AlphaFoldDB" id="A0A345SVS9"/>
<keyword evidence="7" id="KW-1185">Reference proteome</keyword>
<dbReference type="GO" id="GO:0016887">
    <property type="term" value="F:ATP hydrolysis activity"/>
    <property type="evidence" value="ECO:0007669"/>
    <property type="project" value="InterPro"/>
</dbReference>
<dbReference type="Pfam" id="PF00005">
    <property type="entry name" value="ABC_tran"/>
    <property type="match status" value="1"/>
</dbReference>
<dbReference type="OrthoDB" id="3849937at2"/>
<dbReference type="CDD" id="cd03255">
    <property type="entry name" value="ABC_MJ0796_LolCDE_FtsE"/>
    <property type="match status" value="1"/>
</dbReference>
<dbReference type="PROSITE" id="PS00211">
    <property type="entry name" value="ABC_TRANSPORTER_1"/>
    <property type="match status" value="1"/>
</dbReference>
<accession>A0A345SVS9</accession>
<evidence type="ECO:0000313" key="6">
    <source>
        <dbReference type="EMBL" id="AXI77834.1"/>
    </source>
</evidence>
<dbReference type="InterPro" id="IPR015854">
    <property type="entry name" value="ABC_transpr_LolD-like"/>
</dbReference>
<feature type="region of interest" description="Disordered" evidence="4">
    <location>
        <begin position="1"/>
        <end position="33"/>
    </location>
</feature>
<evidence type="ECO:0000256" key="3">
    <source>
        <dbReference type="ARBA" id="ARBA00022840"/>
    </source>
</evidence>
<keyword evidence="3 6" id="KW-0067">ATP-binding</keyword>
<dbReference type="Proteomes" id="UP000249340">
    <property type="component" value="Chromosome"/>
</dbReference>
<dbReference type="GO" id="GO:0098796">
    <property type="term" value="C:membrane protein complex"/>
    <property type="evidence" value="ECO:0007669"/>
    <property type="project" value="UniProtKB-ARBA"/>
</dbReference>
<dbReference type="InterPro" id="IPR003439">
    <property type="entry name" value="ABC_transporter-like_ATP-bd"/>
</dbReference>
<evidence type="ECO:0000256" key="1">
    <source>
        <dbReference type="ARBA" id="ARBA00022448"/>
    </source>
</evidence>
<evidence type="ECO:0000259" key="5">
    <source>
        <dbReference type="PROSITE" id="PS50893"/>
    </source>
</evidence>
<name>A0A345SVS9_9ACTN</name>
<dbReference type="Gene3D" id="3.40.50.300">
    <property type="entry name" value="P-loop containing nucleotide triphosphate hydrolases"/>
    <property type="match status" value="1"/>
</dbReference>
<dbReference type="InterPro" id="IPR003593">
    <property type="entry name" value="AAA+_ATPase"/>
</dbReference>
<evidence type="ECO:0000256" key="4">
    <source>
        <dbReference type="SAM" id="MobiDB-lite"/>
    </source>
</evidence>
<dbReference type="SUPFAM" id="SSF52540">
    <property type="entry name" value="P-loop containing nucleoside triphosphate hydrolases"/>
    <property type="match status" value="1"/>
</dbReference>
<evidence type="ECO:0000256" key="2">
    <source>
        <dbReference type="ARBA" id="ARBA00022741"/>
    </source>
</evidence>
<reference evidence="7" key="1">
    <citation type="submission" date="2018-07" db="EMBL/GenBank/DDBJ databases">
        <title>Streptacidiphilus bronchialis DSM 106435 chromosome.</title>
        <authorList>
            <person name="Batra D."/>
            <person name="Gulvik C.A."/>
        </authorList>
    </citation>
    <scope>NUCLEOTIDE SEQUENCE [LARGE SCALE GENOMIC DNA]</scope>
    <source>
        <strain evidence="7">DSM 106435</strain>
    </source>
</reference>
<evidence type="ECO:0000313" key="7">
    <source>
        <dbReference type="Proteomes" id="UP000249340"/>
    </source>
</evidence>
<dbReference type="PANTHER" id="PTHR24220">
    <property type="entry name" value="IMPORT ATP-BINDING PROTEIN"/>
    <property type="match status" value="1"/>
</dbReference>
<dbReference type="PROSITE" id="PS50893">
    <property type="entry name" value="ABC_TRANSPORTER_2"/>
    <property type="match status" value="1"/>
</dbReference>
<keyword evidence="2" id="KW-0547">Nucleotide-binding</keyword>
<feature type="domain" description="ABC transporter" evidence="5">
    <location>
        <begin position="51"/>
        <end position="288"/>
    </location>
</feature>
<dbReference type="InterPro" id="IPR027417">
    <property type="entry name" value="P-loop_NTPase"/>
</dbReference>
<protein>
    <submittedName>
        <fullName evidence="6">ABC transporter ATP-binding protein</fullName>
    </submittedName>
</protein>
<dbReference type="FunFam" id="3.40.50.300:FF:000032">
    <property type="entry name" value="Export ABC transporter ATP-binding protein"/>
    <property type="match status" value="1"/>
</dbReference>
<proteinExistence type="predicted"/>
<dbReference type="KEGG" id="stri:C7M71_010695"/>
<keyword evidence="1" id="KW-0813">Transport</keyword>
<dbReference type="SMART" id="SM00382">
    <property type="entry name" value="AAA"/>
    <property type="match status" value="1"/>
</dbReference>
<dbReference type="GO" id="GO:0005524">
    <property type="term" value="F:ATP binding"/>
    <property type="evidence" value="ECO:0007669"/>
    <property type="project" value="UniProtKB-KW"/>
</dbReference>
<dbReference type="InterPro" id="IPR017911">
    <property type="entry name" value="MacB-like_ATP-bd"/>
</dbReference>
<dbReference type="GO" id="GO:0005886">
    <property type="term" value="C:plasma membrane"/>
    <property type="evidence" value="ECO:0007669"/>
    <property type="project" value="TreeGrafter"/>
</dbReference>
<gene>
    <name evidence="6" type="ORF">C7M71_010695</name>
</gene>
<dbReference type="PANTHER" id="PTHR24220:SF685">
    <property type="entry name" value="ABC TRANSPORTER RELATED"/>
    <property type="match status" value="1"/>
</dbReference>
<organism evidence="6 7">
    <name type="scientific">Peterkaempfera bronchialis</name>
    <dbReference type="NCBI Taxonomy" id="2126346"/>
    <lineage>
        <taxon>Bacteria</taxon>
        <taxon>Bacillati</taxon>
        <taxon>Actinomycetota</taxon>
        <taxon>Actinomycetes</taxon>
        <taxon>Kitasatosporales</taxon>
        <taxon>Streptomycetaceae</taxon>
        <taxon>Peterkaempfera</taxon>
    </lineage>
</organism>
<sequence length="300" mass="31774">MSRALRLPQAGGVPSRPRIKERPVTTAAAPFGSPVAATAGGEAGGASATAAGARQVTKAYGTGETRVMALDQVDVDIARGRFTAIMGPSGSGKSTLMHCLAGLDSVTSGQIWIGDTEITGLKDKQLTRLRRDKIGFIFQAFNLLPTLNALENITLPMDIAGRKPDQAWLDQVVETVGLADRLKHRPTQLSGGQQQRVAVARALAAKPEIIFGDEPTGNLDSRSGAEVLNFLRRSVDELGQTIVMVTHDPVAAGYADRVLFLADGRIVDDMSTPTADAVLERMLRFSGDSRSAGLDSRRAG</sequence>
<dbReference type="EMBL" id="CP031264">
    <property type="protein sequence ID" value="AXI77834.1"/>
    <property type="molecule type" value="Genomic_DNA"/>
</dbReference>